<dbReference type="CDD" id="cd16325">
    <property type="entry name" value="LolA"/>
    <property type="match status" value="1"/>
</dbReference>
<name>A0A517QVE8_9PLAN</name>
<dbReference type="Proteomes" id="UP000315724">
    <property type="component" value="Chromosome"/>
</dbReference>
<dbReference type="AlphaFoldDB" id="A0A517QVE8"/>
<proteinExistence type="predicted"/>
<feature type="chain" id="PRO_5021822021" description="TIGR03009 domain-containing protein" evidence="2">
    <location>
        <begin position="29"/>
        <end position="331"/>
    </location>
</feature>
<dbReference type="EMBL" id="CP036267">
    <property type="protein sequence ID" value="QDT35602.1"/>
    <property type="molecule type" value="Genomic_DNA"/>
</dbReference>
<accession>A0A517QVE8</accession>
<evidence type="ECO:0008006" key="5">
    <source>
        <dbReference type="Google" id="ProtNLM"/>
    </source>
</evidence>
<organism evidence="3 4">
    <name type="scientific">Thalassoglobus polymorphus</name>
    <dbReference type="NCBI Taxonomy" id="2527994"/>
    <lineage>
        <taxon>Bacteria</taxon>
        <taxon>Pseudomonadati</taxon>
        <taxon>Planctomycetota</taxon>
        <taxon>Planctomycetia</taxon>
        <taxon>Planctomycetales</taxon>
        <taxon>Planctomycetaceae</taxon>
        <taxon>Thalassoglobus</taxon>
    </lineage>
</organism>
<gene>
    <name evidence="3" type="ORF">Mal48_48800</name>
</gene>
<protein>
    <recommendedName>
        <fullName evidence="5">TIGR03009 domain-containing protein</fullName>
    </recommendedName>
</protein>
<feature type="region of interest" description="Disordered" evidence="1">
    <location>
        <begin position="305"/>
        <end position="331"/>
    </location>
</feature>
<reference evidence="3 4" key="1">
    <citation type="submission" date="2019-02" db="EMBL/GenBank/DDBJ databases">
        <title>Deep-cultivation of Planctomycetes and their phenomic and genomic characterization uncovers novel biology.</title>
        <authorList>
            <person name="Wiegand S."/>
            <person name="Jogler M."/>
            <person name="Boedeker C."/>
            <person name="Pinto D."/>
            <person name="Vollmers J."/>
            <person name="Rivas-Marin E."/>
            <person name="Kohn T."/>
            <person name="Peeters S.H."/>
            <person name="Heuer A."/>
            <person name="Rast P."/>
            <person name="Oberbeckmann S."/>
            <person name="Bunk B."/>
            <person name="Jeske O."/>
            <person name="Meyerdierks A."/>
            <person name="Storesund J.E."/>
            <person name="Kallscheuer N."/>
            <person name="Luecker S."/>
            <person name="Lage O.M."/>
            <person name="Pohl T."/>
            <person name="Merkel B.J."/>
            <person name="Hornburger P."/>
            <person name="Mueller R.-W."/>
            <person name="Bruemmer F."/>
            <person name="Labrenz M."/>
            <person name="Spormann A.M."/>
            <person name="Op den Camp H."/>
            <person name="Overmann J."/>
            <person name="Amann R."/>
            <person name="Jetten M.S.M."/>
            <person name="Mascher T."/>
            <person name="Medema M.H."/>
            <person name="Devos D.P."/>
            <person name="Kaster A.-K."/>
            <person name="Ovreas L."/>
            <person name="Rohde M."/>
            <person name="Galperin M.Y."/>
            <person name="Jogler C."/>
        </authorList>
    </citation>
    <scope>NUCLEOTIDE SEQUENCE [LARGE SCALE GENOMIC DNA]</scope>
    <source>
        <strain evidence="3 4">Mal48</strain>
    </source>
</reference>
<keyword evidence="2" id="KW-0732">Signal</keyword>
<evidence type="ECO:0000256" key="1">
    <source>
        <dbReference type="SAM" id="MobiDB-lite"/>
    </source>
</evidence>
<evidence type="ECO:0000256" key="2">
    <source>
        <dbReference type="SAM" id="SignalP"/>
    </source>
</evidence>
<evidence type="ECO:0000313" key="4">
    <source>
        <dbReference type="Proteomes" id="UP000315724"/>
    </source>
</evidence>
<dbReference type="OrthoDB" id="243478at2"/>
<dbReference type="Gene3D" id="2.50.20.10">
    <property type="entry name" value="Lipoprotein localisation LolA/LolB/LppX"/>
    <property type="match status" value="1"/>
</dbReference>
<evidence type="ECO:0000313" key="3">
    <source>
        <dbReference type="EMBL" id="QDT35602.1"/>
    </source>
</evidence>
<feature type="signal peptide" evidence="2">
    <location>
        <begin position="1"/>
        <end position="28"/>
    </location>
</feature>
<dbReference type="RefSeq" id="WP_145205439.1">
    <property type="nucleotide sequence ID" value="NZ_CP036267.1"/>
</dbReference>
<sequence precursor="true">MPFSLKSICQAPLCLAFGIAVTSNLAFGQFPQTQPNTQQPAGANPLIQNAARTPVQMEIKPERPSPQMLLVLQEWEQKTAGIDTLQGVFRRYVYDSTFGVEKRAVGEYWFGSPDKARMDFNPDPDIVKALAASPGQPLTHKAPDGKVYSVQADAHKVWICNGKDILEVDVAPKQYSKMEIPPQYQGQRITDGPMPFLFGMKADSVTKRYKMAFGEMHDPERQIHIIAYPLVPNLRREFQRAEVLLDPNTFLPNAVKLWDPSGNQETVYRFYTPKPFTLADKLRGPWSISLRGYEKMQDIKANPDQLPMMDRRTSKPTLRQTVGGESPQRTN</sequence>
<keyword evidence="4" id="KW-1185">Reference proteome</keyword>
<dbReference type="InterPro" id="IPR004564">
    <property type="entry name" value="OM_lipoprot_carrier_LolA-like"/>
</dbReference>
<dbReference type="KEGG" id="tpol:Mal48_48800"/>